<dbReference type="InterPro" id="IPR014782">
    <property type="entry name" value="Peptidase_M1_dom"/>
</dbReference>
<dbReference type="Gene3D" id="2.60.40.1730">
    <property type="entry name" value="tricorn interacting facor f3 domain"/>
    <property type="match status" value="1"/>
</dbReference>
<dbReference type="Gene3D" id="3.30.2010.30">
    <property type="match status" value="1"/>
</dbReference>
<dbReference type="GO" id="GO:0016285">
    <property type="term" value="F:alanyl aminopeptidase activity"/>
    <property type="evidence" value="ECO:0007669"/>
    <property type="project" value="UniProtKB-EC"/>
</dbReference>
<evidence type="ECO:0000259" key="16">
    <source>
        <dbReference type="Pfam" id="PF17900"/>
    </source>
</evidence>
<keyword evidence="18" id="KW-1185">Reference proteome</keyword>
<evidence type="ECO:0000256" key="4">
    <source>
        <dbReference type="ARBA" id="ARBA00012564"/>
    </source>
</evidence>
<evidence type="ECO:0000259" key="15">
    <source>
        <dbReference type="Pfam" id="PF17432"/>
    </source>
</evidence>
<accession>A0ABW5TY43</accession>
<dbReference type="InterPro" id="IPR024601">
    <property type="entry name" value="Peptidase_M1_pepN_C"/>
</dbReference>
<keyword evidence="7" id="KW-0645">Protease</keyword>
<evidence type="ECO:0000256" key="7">
    <source>
        <dbReference type="ARBA" id="ARBA00022670"/>
    </source>
</evidence>
<evidence type="ECO:0000256" key="8">
    <source>
        <dbReference type="ARBA" id="ARBA00022723"/>
    </source>
</evidence>
<dbReference type="Pfam" id="PF17432">
    <property type="entry name" value="DUF3458_C"/>
    <property type="match status" value="1"/>
</dbReference>
<dbReference type="SUPFAM" id="SSF63737">
    <property type="entry name" value="Leukotriene A4 hydrolase N-terminal domain"/>
    <property type="match status" value="1"/>
</dbReference>
<protein>
    <recommendedName>
        <fullName evidence="5 12">Aminopeptidase N</fullName>
        <ecNumber evidence="4 12">3.4.11.2</ecNumber>
    </recommendedName>
</protein>
<comment type="caution">
    <text evidence="17">The sequence shown here is derived from an EMBL/GenBank/DDBJ whole genome shotgun (WGS) entry which is preliminary data.</text>
</comment>
<dbReference type="Proteomes" id="UP001597474">
    <property type="component" value="Unassembled WGS sequence"/>
</dbReference>
<keyword evidence="9 17" id="KW-0378">Hydrolase</keyword>
<dbReference type="Gene3D" id="2.60.40.1840">
    <property type="match status" value="1"/>
</dbReference>
<dbReference type="InterPro" id="IPR001930">
    <property type="entry name" value="Peptidase_M1"/>
</dbReference>
<evidence type="ECO:0000259" key="13">
    <source>
        <dbReference type="Pfam" id="PF01433"/>
    </source>
</evidence>
<proteinExistence type="inferred from homology"/>
<evidence type="ECO:0000256" key="9">
    <source>
        <dbReference type="ARBA" id="ARBA00022801"/>
    </source>
</evidence>
<evidence type="ECO:0000256" key="3">
    <source>
        <dbReference type="ARBA" id="ARBA00010136"/>
    </source>
</evidence>
<feature type="domain" description="Peptidase M1 alanyl aminopeptidase C-terminal" evidence="15">
    <location>
        <begin position="532"/>
        <end position="847"/>
    </location>
</feature>
<evidence type="ECO:0000256" key="1">
    <source>
        <dbReference type="ARBA" id="ARBA00000098"/>
    </source>
</evidence>
<comment type="catalytic activity">
    <reaction evidence="1">
        <text>Release of an N-terminal amino acid, Xaa-|-Yaa- from a peptide, amide or arylamide. Xaa is preferably Ala, but may be most amino acids including Pro (slow action). When a terminal hydrophobic residue is followed by a prolyl residue, the two may be released as an intact Xaa-Pro dipeptide.</text>
        <dbReference type="EC" id="3.4.11.2"/>
    </reaction>
</comment>
<evidence type="ECO:0000256" key="5">
    <source>
        <dbReference type="ARBA" id="ARBA00015611"/>
    </source>
</evidence>
<dbReference type="InterPro" id="IPR012779">
    <property type="entry name" value="Peptidase_M1_pepN"/>
</dbReference>
<dbReference type="Pfam" id="PF01433">
    <property type="entry name" value="Peptidase_M1"/>
    <property type="match status" value="1"/>
</dbReference>
<evidence type="ECO:0000259" key="14">
    <source>
        <dbReference type="Pfam" id="PF11940"/>
    </source>
</evidence>
<comment type="similarity">
    <text evidence="3">Belongs to the peptidase M1 family.</text>
</comment>
<dbReference type="InterPro" id="IPR038438">
    <property type="entry name" value="PepN_Ig-like_sf"/>
</dbReference>
<keyword evidence="8" id="KW-0479">Metal-binding</keyword>
<evidence type="ECO:0000313" key="17">
    <source>
        <dbReference type="EMBL" id="MFD2738553.1"/>
    </source>
</evidence>
<dbReference type="RefSeq" id="WP_386371381.1">
    <property type="nucleotide sequence ID" value="NZ_JBHUMP010000002.1"/>
</dbReference>
<dbReference type="InterPro" id="IPR035414">
    <property type="entry name" value="Peptidase_M1_pepN_Ig-like"/>
</dbReference>
<dbReference type="CDD" id="cd09600">
    <property type="entry name" value="M1_APN"/>
    <property type="match status" value="1"/>
</dbReference>
<evidence type="ECO:0000256" key="10">
    <source>
        <dbReference type="ARBA" id="ARBA00022833"/>
    </source>
</evidence>
<organism evidence="17 18">
    <name type="scientific">Sulfitobacter aestuarii</name>
    <dbReference type="NCBI Taxonomy" id="2161676"/>
    <lineage>
        <taxon>Bacteria</taxon>
        <taxon>Pseudomonadati</taxon>
        <taxon>Pseudomonadota</taxon>
        <taxon>Alphaproteobacteria</taxon>
        <taxon>Rhodobacterales</taxon>
        <taxon>Roseobacteraceae</taxon>
        <taxon>Sulfitobacter</taxon>
    </lineage>
</organism>
<dbReference type="Pfam" id="PF17900">
    <property type="entry name" value="Peptidase_M1_N"/>
    <property type="match status" value="1"/>
</dbReference>
<dbReference type="NCBIfam" id="TIGR02414">
    <property type="entry name" value="pepN_proteo"/>
    <property type="match status" value="1"/>
</dbReference>
<evidence type="ECO:0000256" key="6">
    <source>
        <dbReference type="ARBA" id="ARBA00022438"/>
    </source>
</evidence>
<gene>
    <name evidence="17" type="primary">pepN</name>
    <name evidence="17" type="ORF">ACFSUD_03125</name>
</gene>
<sequence length="850" mass="95043">MRDAAPQTIYLADYTPFGYVIDDVALTFTLDPHHTRVKSRIAFRPNPESTERRFFLHGEGLKLIGASIDGAPVTPELSDEGLTCEVPDAPFIWEAEVEIDPAGNTALEGLYMSNGMYCTQCEAEGFRKITYYPDRPDVMAVFSVTINGPHPVLLSNGNPVATQEHHAEWHDPWPKPSYLFALVAGDLIAHADSFTTRSGRDVALNLYVRPGDEHKCAFGMQALKASMRWDEHVYGREYDLDLFNIVAVDDFNMGAMENKGLNIFNSSAVLASPETATDANFERIEAIIAHEYFHNWTGNRITCRDWFQLCLKEGLTVYRDSQFTADMRSAPVKRISDVIDLRARQFAEDQGPLAHPVRPESFQEINNFYTATVYEKGAEVIGMLKRLVGDAAYYQALDLYFDRHDGDAATIEDWLKVFEDSTGRDLTQFKRWYSQAGTPRVKVTETWQDGSLTLHFAQHIPPSSATPDPQPQVIPVALGLVGPNGDEVLETRMLELTEAEQSFRFDDLGARPVASILRDFSAPVVLEHDLSDDERAHLLAHDSDPFNRWEQGRILARQSLLAMIRENADPDRAYLDGIHAVVSDESLDPAYRALMLGLPSQSDLATALHDAGDVPDPAAIHKVSEAMRDALAARFAEIAPRIYQACQIDAPYRPDADQAGRRSLGNAMLSLITRHHGPAKAQAQFDAADNMTQQLAALANLIRAEAGDAALAAFESQWQHDRLVMDKWFGLQVLEAKPDDAADVAEQLTRHADFNWKNPNRFRAVFGSLAAHHAGFHHVSGKGYRLLADWLIRLDPVNPQTTARMCAAFQTWARYDAARRNMIRAELDRILATPKLSRDTTEMLTRIRGT</sequence>
<feature type="domain" description="Peptidase M1 alanyl aminopeptidase Ig-like fold" evidence="14">
    <location>
        <begin position="437"/>
        <end position="528"/>
    </location>
</feature>
<dbReference type="InterPro" id="IPR045357">
    <property type="entry name" value="Aminopeptidase_N-like_N"/>
</dbReference>
<reference evidence="18" key="1">
    <citation type="journal article" date="2019" name="Int. J. Syst. Evol. Microbiol.">
        <title>The Global Catalogue of Microorganisms (GCM) 10K type strain sequencing project: providing services to taxonomists for standard genome sequencing and annotation.</title>
        <authorList>
            <consortium name="The Broad Institute Genomics Platform"/>
            <consortium name="The Broad Institute Genome Sequencing Center for Infectious Disease"/>
            <person name="Wu L."/>
            <person name="Ma J."/>
        </authorList>
    </citation>
    <scope>NUCLEOTIDE SEQUENCE [LARGE SCALE GENOMIC DNA]</scope>
    <source>
        <strain evidence="18">TISTR 2562</strain>
    </source>
</reference>
<dbReference type="InterPro" id="IPR037144">
    <property type="entry name" value="Peptidase_M1_pepN_C_sf"/>
</dbReference>
<comment type="cofactor">
    <cofactor evidence="2">
        <name>Zn(2+)</name>
        <dbReference type="ChEBI" id="CHEBI:29105"/>
    </cofactor>
</comment>
<dbReference type="Gene3D" id="1.10.390.10">
    <property type="entry name" value="Neutral Protease Domain 2"/>
    <property type="match status" value="1"/>
</dbReference>
<name>A0ABW5TY43_9RHOB</name>
<dbReference type="PANTHER" id="PTHR46322:SF1">
    <property type="entry name" value="PUROMYCIN-SENSITIVE AMINOPEPTIDASE"/>
    <property type="match status" value="1"/>
</dbReference>
<keyword evidence="10" id="KW-0862">Zinc</keyword>
<dbReference type="Gene3D" id="1.25.50.10">
    <property type="entry name" value="Peptidase M1, alanyl aminopeptidase, C-terminal domain"/>
    <property type="match status" value="1"/>
</dbReference>
<feature type="domain" description="Peptidase M1 membrane alanine aminopeptidase" evidence="13">
    <location>
        <begin position="219"/>
        <end position="432"/>
    </location>
</feature>
<dbReference type="PANTHER" id="PTHR46322">
    <property type="entry name" value="PUROMYCIN-SENSITIVE AMINOPEPTIDASE"/>
    <property type="match status" value="1"/>
</dbReference>
<evidence type="ECO:0000256" key="2">
    <source>
        <dbReference type="ARBA" id="ARBA00001947"/>
    </source>
</evidence>
<dbReference type="Pfam" id="PF11940">
    <property type="entry name" value="DUF3458"/>
    <property type="match status" value="1"/>
</dbReference>
<dbReference type="SUPFAM" id="SSF55486">
    <property type="entry name" value="Metalloproteases ('zincins'), catalytic domain"/>
    <property type="match status" value="1"/>
</dbReference>
<dbReference type="InterPro" id="IPR042097">
    <property type="entry name" value="Aminopeptidase_N-like_N_sf"/>
</dbReference>
<keyword evidence="6 17" id="KW-0031">Aminopeptidase</keyword>
<evidence type="ECO:0000256" key="11">
    <source>
        <dbReference type="ARBA" id="ARBA00023049"/>
    </source>
</evidence>
<dbReference type="EMBL" id="JBHUMP010000002">
    <property type="protein sequence ID" value="MFD2738553.1"/>
    <property type="molecule type" value="Genomic_DNA"/>
</dbReference>
<feature type="domain" description="Aminopeptidase N-like N-terminal" evidence="16">
    <location>
        <begin position="83"/>
        <end position="179"/>
    </location>
</feature>
<dbReference type="PRINTS" id="PR00756">
    <property type="entry name" value="ALADIPTASE"/>
</dbReference>
<dbReference type="EC" id="3.4.11.2" evidence="4 12"/>
<evidence type="ECO:0000313" key="18">
    <source>
        <dbReference type="Proteomes" id="UP001597474"/>
    </source>
</evidence>
<keyword evidence="11" id="KW-0482">Metalloprotease</keyword>
<dbReference type="InterPro" id="IPR027268">
    <property type="entry name" value="Peptidase_M4/M1_CTD_sf"/>
</dbReference>
<evidence type="ECO:0000256" key="12">
    <source>
        <dbReference type="NCBIfam" id="TIGR02414"/>
    </source>
</evidence>